<dbReference type="InterPro" id="IPR026004">
    <property type="entry name" value="Septum_form"/>
</dbReference>
<keyword evidence="5" id="KW-1185">Reference proteome</keyword>
<feature type="domain" description="Septum formation-related" evidence="3">
    <location>
        <begin position="66"/>
        <end position="283"/>
    </location>
</feature>
<accession>A0A4R2R3E5</accession>
<dbReference type="OrthoDB" id="4266126at2"/>
<dbReference type="EMBL" id="SLXQ01000001">
    <property type="protein sequence ID" value="TCP57083.1"/>
    <property type="molecule type" value="Genomic_DNA"/>
</dbReference>
<dbReference type="Pfam" id="PF13845">
    <property type="entry name" value="Septum_form"/>
    <property type="match status" value="1"/>
</dbReference>
<sequence length="328" mass="35362">MSPSNWLRPSRTGPGRTRLLMTGAFVGALVVLGLSLTFSWPAQVQNPIAVVDEETKRAEEAFNSPAGTCVTWTKGDSSDMRKVKCAQPHLFEMVGSVNIASDFGPQAPPPTTKQWRELTEQSCGKLAEEQLGKKLDPEGKLSLGTLRPSEDQWRDGDRKLRCGLQYATPGGQLQELEGPAAEQEQSDIYEVGTCLALDGKTVGDPVACDKAHAYEMIGIIDLGHEFSDGYPSVDDQNTYLDTTCSEEVDRYSGGKSLKDNGLVVSWDTRSQESWDAGSKLVNCKIAADPKDGDSLAPVTGSFAKEPEPSESGKPEESTESSEKPGDGN</sequence>
<feature type="region of interest" description="Disordered" evidence="1">
    <location>
        <begin position="287"/>
        <end position="328"/>
    </location>
</feature>
<feature type="transmembrane region" description="Helical" evidence="2">
    <location>
        <begin position="20"/>
        <end position="40"/>
    </location>
</feature>
<evidence type="ECO:0000256" key="2">
    <source>
        <dbReference type="SAM" id="Phobius"/>
    </source>
</evidence>
<evidence type="ECO:0000313" key="5">
    <source>
        <dbReference type="Proteomes" id="UP000294911"/>
    </source>
</evidence>
<name>A0A4R2R3E5_9PSEU</name>
<evidence type="ECO:0000256" key="1">
    <source>
        <dbReference type="SAM" id="MobiDB-lite"/>
    </source>
</evidence>
<dbReference type="AlphaFoldDB" id="A0A4R2R3E5"/>
<evidence type="ECO:0000259" key="3">
    <source>
        <dbReference type="Pfam" id="PF13845"/>
    </source>
</evidence>
<dbReference type="Proteomes" id="UP000294911">
    <property type="component" value="Unassembled WGS sequence"/>
</dbReference>
<keyword evidence="2" id="KW-0812">Transmembrane</keyword>
<keyword evidence="2" id="KW-0472">Membrane</keyword>
<protein>
    <submittedName>
        <fullName evidence="4">Putative regulator of septum formation</fullName>
    </submittedName>
</protein>
<reference evidence="4 5" key="1">
    <citation type="submission" date="2019-03" db="EMBL/GenBank/DDBJ databases">
        <title>Genomic Encyclopedia of Type Strains, Phase IV (KMG-IV): sequencing the most valuable type-strain genomes for metagenomic binning, comparative biology and taxonomic classification.</title>
        <authorList>
            <person name="Goeker M."/>
        </authorList>
    </citation>
    <scope>NUCLEOTIDE SEQUENCE [LARGE SCALE GENOMIC DNA]</scope>
    <source>
        <strain evidence="4 5">DSM 45765</strain>
    </source>
</reference>
<feature type="compositionally biased region" description="Basic and acidic residues" evidence="1">
    <location>
        <begin position="304"/>
        <end position="328"/>
    </location>
</feature>
<evidence type="ECO:0000313" key="4">
    <source>
        <dbReference type="EMBL" id="TCP57083.1"/>
    </source>
</evidence>
<proteinExistence type="predicted"/>
<organism evidence="4 5">
    <name type="scientific">Tamaricihabitans halophyticus</name>
    <dbReference type="NCBI Taxonomy" id="1262583"/>
    <lineage>
        <taxon>Bacteria</taxon>
        <taxon>Bacillati</taxon>
        <taxon>Actinomycetota</taxon>
        <taxon>Actinomycetes</taxon>
        <taxon>Pseudonocardiales</taxon>
        <taxon>Pseudonocardiaceae</taxon>
        <taxon>Tamaricihabitans</taxon>
    </lineage>
</organism>
<keyword evidence="2" id="KW-1133">Transmembrane helix</keyword>
<gene>
    <name evidence="4" type="ORF">EV191_1011035</name>
</gene>
<comment type="caution">
    <text evidence="4">The sequence shown here is derived from an EMBL/GenBank/DDBJ whole genome shotgun (WGS) entry which is preliminary data.</text>
</comment>